<dbReference type="EMBL" id="MZXV01000062">
    <property type="protein sequence ID" value="PZV34961.1"/>
    <property type="molecule type" value="Genomic_DNA"/>
</dbReference>
<gene>
    <name evidence="1" type="ORF">B5V02_28080</name>
</gene>
<dbReference type="InterPro" id="IPR028082">
    <property type="entry name" value="Peripla_BP_I"/>
</dbReference>
<accession>A0A2W7BY20</accession>
<sequence length="74" mass="8348">MVNPFFSPAACGAEMTARKAGYRVLSRNTEGDLRLERDFIEDLIAHRVEGLRRQPTTSPGMVCFHFHAMISHLS</sequence>
<evidence type="ECO:0000313" key="1">
    <source>
        <dbReference type="EMBL" id="PZV34961.1"/>
    </source>
</evidence>
<comment type="caution">
    <text evidence="1">The sequence shown here is derived from an EMBL/GenBank/DDBJ whole genome shotgun (WGS) entry which is preliminary data.</text>
</comment>
<keyword evidence="2" id="KW-1185">Reference proteome</keyword>
<reference evidence="2" key="1">
    <citation type="submission" date="2017-03" db="EMBL/GenBank/DDBJ databases">
        <authorList>
            <person name="Safronova V.I."/>
            <person name="Sazanova A.L."/>
            <person name="Chirak E.R."/>
        </authorList>
    </citation>
    <scope>NUCLEOTIDE SEQUENCE [LARGE SCALE GENOMIC DNA]</scope>
    <source>
        <strain evidence="2">Ach-343</strain>
    </source>
</reference>
<dbReference type="Gene3D" id="3.40.50.2300">
    <property type="match status" value="1"/>
</dbReference>
<dbReference type="Proteomes" id="UP000248616">
    <property type="component" value="Unassembled WGS sequence"/>
</dbReference>
<proteinExistence type="predicted"/>
<evidence type="ECO:0000313" key="2">
    <source>
        <dbReference type="Proteomes" id="UP000248616"/>
    </source>
</evidence>
<name>A0A2W7BY20_9HYPH</name>
<dbReference type="SUPFAM" id="SSF53822">
    <property type="entry name" value="Periplasmic binding protein-like I"/>
    <property type="match status" value="1"/>
</dbReference>
<organism evidence="1 2">
    <name type="scientific">Mesorhizobium kowhaii</name>
    <dbReference type="NCBI Taxonomy" id="1300272"/>
    <lineage>
        <taxon>Bacteria</taxon>
        <taxon>Pseudomonadati</taxon>
        <taxon>Pseudomonadota</taxon>
        <taxon>Alphaproteobacteria</taxon>
        <taxon>Hyphomicrobiales</taxon>
        <taxon>Phyllobacteriaceae</taxon>
        <taxon>Mesorhizobium</taxon>
    </lineage>
</organism>
<dbReference type="AlphaFoldDB" id="A0A2W7BY20"/>
<dbReference type="RefSeq" id="WP_111547344.1">
    <property type="nucleotide sequence ID" value="NZ_MZXV01000062.1"/>
</dbReference>
<protein>
    <submittedName>
        <fullName evidence="1">Uncharacterized protein</fullName>
    </submittedName>
</protein>